<evidence type="ECO:0000313" key="2">
    <source>
        <dbReference type="EMBL" id="PSW18256.1"/>
    </source>
</evidence>
<keyword evidence="1" id="KW-0472">Membrane</keyword>
<gene>
    <name evidence="2" type="ORF">C9I98_17945</name>
</gene>
<feature type="transmembrane region" description="Helical" evidence="1">
    <location>
        <begin position="141"/>
        <end position="158"/>
    </location>
</feature>
<dbReference type="RefSeq" id="WP_036825143.1">
    <property type="nucleotide sequence ID" value="NZ_JGVO01000611.1"/>
</dbReference>
<comment type="caution">
    <text evidence="2">The sequence shown here is derived from an EMBL/GenBank/DDBJ whole genome shotgun (WGS) entry which is preliminary data.</text>
</comment>
<dbReference type="AlphaFoldDB" id="A0A2T3NPP9"/>
<keyword evidence="1" id="KW-0812">Transmembrane</keyword>
<reference evidence="2 3" key="1">
    <citation type="submission" date="2018-01" db="EMBL/GenBank/DDBJ databases">
        <title>Whole genome sequencing of Histamine producing bacteria.</title>
        <authorList>
            <person name="Butler K."/>
        </authorList>
    </citation>
    <scope>NUCLEOTIDE SEQUENCE [LARGE SCALE GENOMIC DNA]</scope>
    <source>
        <strain evidence="2 3">DSM 100436</strain>
    </source>
</reference>
<organism evidence="2 3">
    <name type="scientific">Photobacterium sanctipauli</name>
    <dbReference type="NCBI Taxonomy" id="1342794"/>
    <lineage>
        <taxon>Bacteria</taxon>
        <taxon>Pseudomonadati</taxon>
        <taxon>Pseudomonadota</taxon>
        <taxon>Gammaproteobacteria</taxon>
        <taxon>Vibrionales</taxon>
        <taxon>Vibrionaceae</taxon>
        <taxon>Photobacterium</taxon>
    </lineage>
</organism>
<proteinExistence type="predicted"/>
<evidence type="ECO:0000313" key="3">
    <source>
        <dbReference type="Proteomes" id="UP000241771"/>
    </source>
</evidence>
<feature type="transmembrane region" description="Helical" evidence="1">
    <location>
        <begin position="97"/>
        <end position="121"/>
    </location>
</feature>
<feature type="transmembrane region" description="Helical" evidence="1">
    <location>
        <begin position="62"/>
        <end position="85"/>
    </location>
</feature>
<keyword evidence="3" id="KW-1185">Reference proteome</keyword>
<dbReference type="OrthoDB" id="9963380at2"/>
<accession>A0A2T3NPP9</accession>
<dbReference type="Proteomes" id="UP000241771">
    <property type="component" value="Unassembled WGS sequence"/>
</dbReference>
<dbReference type="EMBL" id="PYMA01000012">
    <property type="protein sequence ID" value="PSW18256.1"/>
    <property type="molecule type" value="Genomic_DNA"/>
</dbReference>
<name>A0A2T3NPP9_9GAMM</name>
<keyword evidence="1" id="KW-1133">Transmembrane helix</keyword>
<evidence type="ECO:0000256" key="1">
    <source>
        <dbReference type="SAM" id="Phobius"/>
    </source>
</evidence>
<protein>
    <submittedName>
        <fullName evidence="2">Uncharacterized protein</fullName>
    </submittedName>
</protein>
<sequence length="159" mass="18094">MKSTILSILEFVSVFLLAVEAIKLENLSWLKDKSLKASDFLNPRIEFVENYTPPSTFIGRHIFRIFIAVNFLIGLAILLWVGLYFDVKIRYLPPENAADWAAVFFMLLFTPMIGGIFYTIVLKILSLAVKALTWIENSTRSGVVGIIGFLFYAIQFFAK</sequence>